<dbReference type="GO" id="GO:0008237">
    <property type="term" value="F:metallopeptidase activity"/>
    <property type="evidence" value="ECO:0007669"/>
    <property type="project" value="UniProtKB-KW"/>
</dbReference>
<dbReference type="GO" id="GO:0080120">
    <property type="term" value="P:CAAX-box protein maturation"/>
    <property type="evidence" value="ECO:0007669"/>
    <property type="project" value="UniProtKB-ARBA"/>
</dbReference>
<dbReference type="Pfam" id="PF02517">
    <property type="entry name" value="Rce1-like"/>
    <property type="match status" value="1"/>
</dbReference>
<feature type="transmembrane region" description="Helical" evidence="1">
    <location>
        <begin position="143"/>
        <end position="160"/>
    </location>
</feature>
<dbReference type="RefSeq" id="WP_136410292.1">
    <property type="nucleotide sequence ID" value="NZ_CP039393.1"/>
</dbReference>
<keyword evidence="1" id="KW-1133">Transmembrane helix</keyword>
<dbReference type="OrthoDB" id="6301065at2"/>
<keyword evidence="3" id="KW-0378">Hydrolase</keyword>
<evidence type="ECO:0000313" key="4">
    <source>
        <dbReference type="Proteomes" id="UP000297031"/>
    </source>
</evidence>
<feature type="transmembrane region" description="Helical" evidence="1">
    <location>
        <begin position="166"/>
        <end position="184"/>
    </location>
</feature>
<protein>
    <submittedName>
        <fullName evidence="3">CPBP family intramembrane metalloprotease</fullName>
    </submittedName>
</protein>
<keyword evidence="1" id="KW-0812">Transmembrane</keyword>
<sequence length="219" mass="24416">MATLNSKISKAIFAVVASFVVNLAWQNVWRITSLLDIPSQTVLNSSIRDLLMALSIFIVLSIVVKPQKECLFLGLESNFAKGFLVAIISVLPLYIVFPIIGTINPDLTFSLLVRKSLLPGFIEELLCRAFMFGLFFRYAKIGFFWATLFPAALFGLAHTYQGHDMISSLAAFGVTFIGAVYFSWMYVAWNFNLWVPIGLHILMNAAWVIFNVTGTENAA</sequence>
<reference evidence="3 4" key="1">
    <citation type="submission" date="2019-02" db="EMBL/GenBank/DDBJ databases">
        <title>Isolation and identification of novel species under the genus Muribaculum.</title>
        <authorList>
            <person name="Miyake S."/>
            <person name="Ding Y."/>
            <person name="Low A."/>
            <person name="Soh M."/>
            <person name="Seedorf H."/>
        </authorList>
    </citation>
    <scope>NUCLEOTIDE SEQUENCE [LARGE SCALE GENOMIC DNA]</scope>
    <source>
        <strain evidence="3 4">TLL-A4</strain>
    </source>
</reference>
<accession>A0A4P7VIF3</accession>
<dbReference type="EMBL" id="CP039393">
    <property type="protein sequence ID" value="QCD35642.1"/>
    <property type="molecule type" value="Genomic_DNA"/>
</dbReference>
<dbReference type="GO" id="GO:0004175">
    <property type="term" value="F:endopeptidase activity"/>
    <property type="evidence" value="ECO:0007669"/>
    <property type="project" value="UniProtKB-ARBA"/>
</dbReference>
<dbReference type="Proteomes" id="UP000297031">
    <property type="component" value="Chromosome"/>
</dbReference>
<dbReference type="AlphaFoldDB" id="A0A4P7VIF3"/>
<name>A0A4P7VIF3_9BACT</name>
<feature type="domain" description="CAAX prenyl protease 2/Lysostaphin resistance protein A-like" evidence="2">
    <location>
        <begin position="109"/>
        <end position="205"/>
    </location>
</feature>
<gene>
    <name evidence="3" type="ORF">E7746_06915</name>
</gene>
<dbReference type="InterPro" id="IPR003675">
    <property type="entry name" value="Rce1/LyrA-like_dom"/>
</dbReference>
<keyword evidence="3" id="KW-0645">Protease</keyword>
<keyword evidence="1" id="KW-0472">Membrane</keyword>
<evidence type="ECO:0000259" key="2">
    <source>
        <dbReference type="Pfam" id="PF02517"/>
    </source>
</evidence>
<feature type="transmembrane region" description="Helical" evidence="1">
    <location>
        <begin position="191"/>
        <end position="210"/>
    </location>
</feature>
<feature type="transmembrane region" description="Helical" evidence="1">
    <location>
        <begin position="50"/>
        <end position="67"/>
    </location>
</feature>
<keyword evidence="4" id="KW-1185">Reference proteome</keyword>
<evidence type="ECO:0000313" key="3">
    <source>
        <dbReference type="EMBL" id="QCD35642.1"/>
    </source>
</evidence>
<dbReference type="GO" id="GO:0006508">
    <property type="term" value="P:proteolysis"/>
    <property type="evidence" value="ECO:0007669"/>
    <property type="project" value="UniProtKB-KW"/>
</dbReference>
<organism evidence="3 4">
    <name type="scientific">Muribaculum gordoncarteri</name>
    <dbReference type="NCBI Taxonomy" id="2530390"/>
    <lineage>
        <taxon>Bacteria</taxon>
        <taxon>Pseudomonadati</taxon>
        <taxon>Bacteroidota</taxon>
        <taxon>Bacteroidia</taxon>
        <taxon>Bacteroidales</taxon>
        <taxon>Muribaculaceae</taxon>
        <taxon>Muribaculum</taxon>
    </lineage>
</organism>
<evidence type="ECO:0000256" key="1">
    <source>
        <dbReference type="SAM" id="Phobius"/>
    </source>
</evidence>
<proteinExistence type="predicted"/>
<feature type="transmembrane region" description="Helical" evidence="1">
    <location>
        <begin position="79"/>
        <end position="97"/>
    </location>
</feature>
<dbReference type="KEGG" id="mgod:E7746_06915"/>
<keyword evidence="3" id="KW-0482">Metalloprotease</keyword>